<organism evidence="9 10">
    <name type="scientific">Lymphocystis disease virus 3</name>
    <dbReference type="NCBI Taxonomy" id="2560566"/>
    <lineage>
        <taxon>Viruses</taxon>
        <taxon>Varidnaviria</taxon>
        <taxon>Bamfordvirae</taxon>
        <taxon>Nucleocytoviricota</taxon>
        <taxon>Megaviricetes</taxon>
        <taxon>Pimascovirales</taxon>
        <taxon>Pimascovirales incertae sedis</taxon>
        <taxon>Iridoviridae</taxon>
        <taxon>Alphairidovirinae</taxon>
        <taxon>Lymphocystivirus</taxon>
        <taxon>Lymphocystivirus sparus1</taxon>
    </lineage>
</organism>
<feature type="domain" description="TNFR-Cys" evidence="8">
    <location>
        <begin position="38"/>
        <end position="78"/>
    </location>
</feature>
<evidence type="ECO:0000256" key="7">
    <source>
        <dbReference type="ARBA" id="ARBA00023180"/>
    </source>
</evidence>
<dbReference type="SUPFAM" id="SSF57586">
    <property type="entry name" value="TNF receptor-like"/>
    <property type="match status" value="3"/>
</dbReference>
<feature type="domain" description="TNFR-Cys" evidence="8">
    <location>
        <begin position="79"/>
        <end position="116"/>
    </location>
</feature>
<evidence type="ECO:0000256" key="6">
    <source>
        <dbReference type="ARBA" id="ARBA00023157"/>
    </source>
</evidence>
<dbReference type="InterPro" id="IPR001368">
    <property type="entry name" value="TNFR/NGFR_Cys_rich_reg"/>
</dbReference>
<evidence type="ECO:0000256" key="3">
    <source>
        <dbReference type="ARBA" id="ARBA00022703"/>
    </source>
</evidence>
<dbReference type="GO" id="GO:0005576">
    <property type="term" value="C:extracellular region"/>
    <property type="evidence" value="ECO:0007669"/>
    <property type="project" value="UniProtKB-SubCell"/>
</dbReference>
<evidence type="ECO:0000313" key="9">
    <source>
        <dbReference type="EMBL" id="AOC55169.1"/>
    </source>
</evidence>
<comment type="subcellular location">
    <subcellularLocation>
        <location evidence="1">Secreted</location>
    </subcellularLocation>
</comment>
<keyword evidence="6" id="KW-1015">Disulfide bond</keyword>
<dbReference type="PROSITE" id="PS50050">
    <property type="entry name" value="TNFR_NGFR_2"/>
    <property type="match status" value="3"/>
</dbReference>
<accession>A0A1B2RVZ8</accession>
<evidence type="ECO:0000256" key="1">
    <source>
        <dbReference type="ARBA" id="ARBA00004613"/>
    </source>
</evidence>
<keyword evidence="3" id="KW-0053">Apoptosis</keyword>
<gene>
    <name evidence="9" type="ORF">LCDVSa085L</name>
</gene>
<dbReference type="Proteomes" id="UP000149121">
    <property type="component" value="Segment"/>
</dbReference>
<keyword evidence="10" id="KW-1185">Reference proteome</keyword>
<dbReference type="InterPro" id="IPR052459">
    <property type="entry name" value="TNFRSF_decoy_receptor"/>
</dbReference>
<evidence type="ECO:0000256" key="4">
    <source>
        <dbReference type="ARBA" id="ARBA00022729"/>
    </source>
</evidence>
<keyword evidence="9" id="KW-0675">Receptor</keyword>
<sequence>MLLFILFLLPFITYAANNCPPGYHVSKTYINNTVECSECPDGSYTELPNTIPKCIRCSICYHPEQTETACTKSNNAKCKCKTGYYRDNYGACSQCSDCKPSEMVAVECASSQNTICKCKEGYYNKNGVCIKCSNCYLGEGVLAPCTNVTDVTCEICTEGTFSDKISNADVCNPYTVCILGLAGLNFNVTWFNTVCINCSVIGSLVDIETFFTLNFILQRRFPEEDLKNIFRLTYNKTRNDVDYVDRDNIENSFSYDPRLPYIMQKTDYLTTSEFLADAYNKLMHLCDLEGN</sequence>
<dbReference type="Pfam" id="PF00020">
    <property type="entry name" value="TNFR_c6"/>
    <property type="match status" value="3"/>
</dbReference>
<feature type="domain" description="TNFR-Cys" evidence="8">
    <location>
        <begin position="117"/>
        <end position="153"/>
    </location>
</feature>
<dbReference type="PANTHER" id="PTHR23097:SF181">
    <property type="entry name" value="CASPASE-8-LIKE"/>
    <property type="match status" value="1"/>
</dbReference>
<dbReference type="OrthoDB" id="11333at10239"/>
<protein>
    <submittedName>
        <fullName evidence="9">Tumor necrosis factor receptor protein</fullName>
    </submittedName>
</protein>
<name>A0A1B2RVZ8_9VIRU</name>
<dbReference type="SMART" id="SM00208">
    <property type="entry name" value="TNFR"/>
    <property type="match status" value="4"/>
</dbReference>
<keyword evidence="4" id="KW-0732">Signal</keyword>
<evidence type="ECO:0000313" key="10">
    <source>
        <dbReference type="Proteomes" id="UP000149121"/>
    </source>
</evidence>
<evidence type="ECO:0000256" key="2">
    <source>
        <dbReference type="ARBA" id="ARBA00022525"/>
    </source>
</evidence>
<evidence type="ECO:0000259" key="8">
    <source>
        <dbReference type="PROSITE" id="PS50050"/>
    </source>
</evidence>
<dbReference type="Gene3D" id="2.10.50.10">
    <property type="entry name" value="Tumor Necrosis Factor Receptor, subunit A, domain 2"/>
    <property type="match status" value="3"/>
</dbReference>
<dbReference type="KEGG" id="vg:30902661"/>
<evidence type="ECO:0000256" key="5">
    <source>
        <dbReference type="ARBA" id="ARBA00022737"/>
    </source>
</evidence>
<dbReference type="PANTHER" id="PTHR23097">
    <property type="entry name" value="TUMOR NECROSIS FACTOR RECEPTOR SUPERFAMILY MEMBER"/>
    <property type="match status" value="1"/>
</dbReference>
<keyword evidence="7" id="KW-0325">Glycoprotein</keyword>
<proteinExistence type="predicted"/>
<keyword evidence="2" id="KW-0964">Secreted</keyword>
<keyword evidence="5" id="KW-0677">Repeat</keyword>
<dbReference type="EMBL" id="KX643370">
    <property type="protein sequence ID" value="AOC55169.1"/>
    <property type="molecule type" value="Genomic_DNA"/>
</dbReference>
<reference evidence="9 10" key="1">
    <citation type="journal article" date="2016" name="J. Virol.">
        <title>Concurrence of Iridovirus, Polyomavirus, and a Unique Member of a New Group of Fish Papillomaviruses in Lymphocystis Disease-Affected Gilthead Sea Bream.</title>
        <authorList>
            <person name="Lopez-Bueno A."/>
            <person name="Mavian C."/>
            <person name="Labella A.M."/>
            <person name="Castro D."/>
            <person name="Borrego J.J."/>
            <person name="Alcami A."/>
            <person name="Alejo A."/>
        </authorList>
    </citation>
    <scope>NUCLEOTIDE SEQUENCE [LARGE SCALE GENOMIC DNA]</scope>
    <source>
        <strain evidence="9">SA9</strain>
    </source>
</reference>